<feature type="binding site" evidence="12">
    <location>
        <position position="99"/>
    </location>
    <ligand>
        <name>substrate</name>
    </ligand>
</feature>
<evidence type="ECO:0000256" key="4">
    <source>
        <dbReference type="ARBA" id="ARBA00022490"/>
    </source>
</evidence>
<keyword evidence="5 12" id="KW-0028">Amino-acid biosynthesis</keyword>
<keyword evidence="4 12" id="KW-0963">Cytoplasm</keyword>
<keyword evidence="15" id="KW-1185">Reference proteome</keyword>
<dbReference type="HAMAP" id="MF_01035">
    <property type="entry name" value="LeuB_type2"/>
    <property type="match status" value="1"/>
</dbReference>
<feature type="binding site" evidence="12">
    <location>
        <begin position="283"/>
        <end position="295"/>
    </location>
    <ligand>
        <name>NAD(+)</name>
        <dbReference type="ChEBI" id="CHEBI:57540"/>
    </ligand>
</feature>
<feature type="binding site" evidence="12">
    <location>
        <position position="223"/>
    </location>
    <ligand>
        <name>Mg(2+)</name>
        <dbReference type="ChEBI" id="CHEBI:18420"/>
    </ligand>
</feature>
<comment type="catalytic activity">
    <reaction evidence="1 12">
        <text>(2R,3S)-3-isopropylmalate + NAD(+) = 4-methyl-2-oxopentanoate + CO2 + NADH</text>
        <dbReference type="Rhea" id="RHEA:32271"/>
        <dbReference type="ChEBI" id="CHEBI:16526"/>
        <dbReference type="ChEBI" id="CHEBI:17865"/>
        <dbReference type="ChEBI" id="CHEBI:35121"/>
        <dbReference type="ChEBI" id="CHEBI:57540"/>
        <dbReference type="ChEBI" id="CHEBI:57945"/>
        <dbReference type="EC" id="1.1.1.85"/>
    </reaction>
</comment>
<evidence type="ECO:0000256" key="12">
    <source>
        <dbReference type="HAMAP-Rule" id="MF_01035"/>
    </source>
</evidence>
<evidence type="ECO:0000256" key="8">
    <source>
        <dbReference type="ARBA" id="ARBA00023002"/>
    </source>
</evidence>
<feature type="binding site" evidence="12">
    <location>
        <position position="223"/>
    </location>
    <ligand>
        <name>substrate</name>
    </ligand>
</feature>
<dbReference type="RefSeq" id="WP_259539882.1">
    <property type="nucleotide sequence ID" value="NZ_JANLCJ010000005.1"/>
</dbReference>
<feature type="binding site" evidence="12">
    <location>
        <position position="109"/>
    </location>
    <ligand>
        <name>substrate</name>
    </ligand>
</feature>
<proteinExistence type="inferred from homology"/>
<keyword evidence="9 12" id="KW-0520">NAD</keyword>
<dbReference type="Pfam" id="PF00180">
    <property type="entry name" value="Iso_dh"/>
    <property type="match status" value="1"/>
</dbReference>
<keyword evidence="8 12" id="KW-0560">Oxidoreductase</keyword>
<organism evidence="14 15">
    <name type="scientific">Herbiconiux daphne</name>
    <dbReference type="NCBI Taxonomy" id="2970914"/>
    <lineage>
        <taxon>Bacteria</taxon>
        <taxon>Bacillati</taxon>
        <taxon>Actinomycetota</taxon>
        <taxon>Actinomycetes</taxon>
        <taxon>Micrococcales</taxon>
        <taxon>Microbacteriaceae</taxon>
        <taxon>Herbiconiux</taxon>
    </lineage>
</organism>
<dbReference type="EC" id="1.1.1.85" evidence="12"/>
<evidence type="ECO:0000256" key="9">
    <source>
        <dbReference type="ARBA" id="ARBA00023027"/>
    </source>
</evidence>
<comment type="subunit">
    <text evidence="12">Homodimer.</text>
</comment>
<comment type="similarity">
    <text evidence="12">Belongs to the isocitrate and isopropylmalate dehydrogenases family. LeuB type 2 subfamily.</text>
</comment>
<evidence type="ECO:0000313" key="14">
    <source>
        <dbReference type="EMBL" id="MCS5734972.1"/>
    </source>
</evidence>
<comment type="pathway">
    <text evidence="12">Amino-acid biosynthesis; L-leucine biosynthesis; L-leucine from 3-methyl-2-oxobutanoate: step 3/4.</text>
</comment>
<feature type="site" description="Important for catalysis" evidence="12">
    <location>
        <position position="190"/>
    </location>
</feature>
<feature type="binding site" evidence="12">
    <location>
        <position position="133"/>
    </location>
    <ligand>
        <name>substrate</name>
    </ligand>
</feature>
<evidence type="ECO:0000256" key="5">
    <source>
        <dbReference type="ARBA" id="ARBA00022605"/>
    </source>
</evidence>
<keyword evidence="6 12" id="KW-0479">Metal-binding</keyword>
<gene>
    <name evidence="12" type="primary">leuB</name>
    <name evidence="14" type="ORF">N1032_14600</name>
</gene>
<dbReference type="SMART" id="SM01329">
    <property type="entry name" value="Iso_dh"/>
    <property type="match status" value="1"/>
</dbReference>
<evidence type="ECO:0000313" key="15">
    <source>
        <dbReference type="Proteomes" id="UP001165586"/>
    </source>
</evidence>
<feature type="site" description="Important for catalysis" evidence="12">
    <location>
        <position position="140"/>
    </location>
</feature>
<feature type="binding site" evidence="12">
    <location>
        <position position="251"/>
    </location>
    <ligand>
        <name>Mg(2+)</name>
        <dbReference type="ChEBI" id="CHEBI:18420"/>
    </ligand>
</feature>
<dbReference type="GO" id="GO:0003862">
    <property type="term" value="F:3-isopropylmalate dehydrogenase activity"/>
    <property type="evidence" value="ECO:0007669"/>
    <property type="project" value="UniProtKB-EC"/>
</dbReference>
<evidence type="ECO:0000259" key="13">
    <source>
        <dbReference type="SMART" id="SM01329"/>
    </source>
</evidence>
<evidence type="ECO:0000256" key="6">
    <source>
        <dbReference type="ARBA" id="ARBA00022723"/>
    </source>
</evidence>
<evidence type="ECO:0000256" key="7">
    <source>
        <dbReference type="ARBA" id="ARBA00022842"/>
    </source>
</evidence>
<keyword evidence="10 12" id="KW-0464">Manganese</keyword>
<evidence type="ECO:0000256" key="10">
    <source>
        <dbReference type="ARBA" id="ARBA00023211"/>
    </source>
</evidence>
<dbReference type="InterPro" id="IPR019818">
    <property type="entry name" value="IsoCit/isopropylmalate_DH_CS"/>
</dbReference>
<accession>A0ABT2H4V3</accession>
<dbReference type="NCBIfam" id="NF002898">
    <property type="entry name" value="PRK03437.1"/>
    <property type="match status" value="1"/>
</dbReference>
<comment type="function">
    <text evidence="12">Catalyzes the oxidation of 3-carboxy-2-hydroxy-4-methylpentanoate (3-isopropylmalate) to 3-carboxy-4-methyl-2-oxopentanoate. The product decarboxylates to 4-methyl-2 oxopentanoate.</text>
</comment>
<feature type="domain" description="Isopropylmalate dehydrogenase-like" evidence="13">
    <location>
        <begin position="6"/>
        <end position="344"/>
    </location>
</feature>
<comment type="cofactor">
    <cofactor evidence="12">
        <name>Mg(2+)</name>
        <dbReference type="ChEBI" id="CHEBI:18420"/>
    </cofactor>
    <cofactor evidence="12">
        <name>Mn(2+)</name>
        <dbReference type="ChEBI" id="CHEBI:29035"/>
    </cofactor>
    <text evidence="12">Binds 1 Mg(2+) or Mn(2+) ion per subunit.</text>
</comment>
<reference evidence="14" key="1">
    <citation type="submission" date="2022-08" db="EMBL/GenBank/DDBJ databases">
        <authorList>
            <person name="Deng Y."/>
            <person name="Han X.-F."/>
            <person name="Zhang Y.-Q."/>
        </authorList>
    </citation>
    <scope>NUCLEOTIDE SEQUENCE</scope>
    <source>
        <strain evidence="14">CPCC 203386</strain>
    </source>
</reference>
<name>A0ABT2H4V3_9MICO</name>
<evidence type="ECO:0000256" key="1">
    <source>
        <dbReference type="ARBA" id="ARBA00000624"/>
    </source>
</evidence>
<comment type="subcellular location">
    <subcellularLocation>
        <location evidence="12">Cytoplasm</location>
    </subcellularLocation>
</comment>
<keyword evidence="11 12" id="KW-0100">Branched-chain amino acid biosynthesis</keyword>
<protein>
    <recommendedName>
        <fullName evidence="12">3-isopropylmalate dehydrogenase</fullName>
        <ecNumber evidence="12">1.1.1.85</ecNumber>
    </recommendedName>
    <alternativeName>
        <fullName evidence="12">3-IPM-DH</fullName>
    </alternativeName>
    <alternativeName>
        <fullName evidence="12">Beta-IPM dehydrogenase</fullName>
        <shortName evidence="12">IMDH</shortName>
    </alternativeName>
</protein>
<dbReference type="PANTHER" id="PTHR43275:SF1">
    <property type="entry name" value="D-MALATE DEHYDROGENASE [DECARBOXYLATING]"/>
    <property type="match status" value="1"/>
</dbReference>
<dbReference type="InterPro" id="IPR024084">
    <property type="entry name" value="IsoPropMal-DH-like_dom"/>
</dbReference>
<sequence>MARTIKLALIPGDGIGPEVVTEAVKVLDAVTAGSDIEFAKTHFSLGATRYLETGDVLTDDDLAAISAHDVILLGAVGGVPGDPRLANANIERGLLLKLRFSLDHYVNLRPTTIYPGVPSPLASHGDVDFVVVREGTEGPYVGNGGAIRGGTPHEIANEVSVNTAFGVERVVRFAFAAASARRKKLTLVHKTNVLTFAGGLWKRLVDEVGATFPEVDVDYLHVDAATIFLVTDPARFDVIVTDNLFGDILTDLAGAISGGIGLAASGNINPDGTYPSMFEPVHGSAPDIAGQQKADPTAAILSVAMLLDHLQLTDAATRVRDAVVADIATRTDSSRTTSQIGDAIASALAAPALTQTL</sequence>
<evidence type="ECO:0000256" key="2">
    <source>
        <dbReference type="ARBA" id="ARBA00001936"/>
    </source>
</evidence>
<dbReference type="EMBL" id="JANLCJ010000005">
    <property type="protein sequence ID" value="MCS5734972.1"/>
    <property type="molecule type" value="Genomic_DNA"/>
</dbReference>
<dbReference type="InterPro" id="IPR050501">
    <property type="entry name" value="ICDH/IPMDH"/>
</dbReference>
<comment type="cofactor">
    <cofactor evidence="2">
        <name>Mn(2+)</name>
        <dbReference type="ChEBI" id="CHEBI:29035"/>
    </cofactor>
</comment>
<dbReference type="InterPro" id="IPR023698">
    <property type="entry name" value="LeuB_actb"/>
</dbReference>
<evidence type="ECO:0000256" key="3">
    <source>
        <dbReference type="ARBA" id="ARBA00022430"/>
    </source>
</evidence>
<comment type="caution">
    <text evidence="14">The sequence shown here is derived from an EMBL/GenBank/DDBJ whole genome shotgun (WGS) entry which is preliminary data.</text>
</comment>
<dbReference type="Proteomes" id="UP001165586">
    <property type="component" value="Unassembled WGS sequence"/>
</dbReference>
<keyword evidence="3 12" id="KW-0432">Leucine biosynthesis</keyword>
<keyword evidence="7 12" id="KW-0460">Magnesium</keyword>
<dbReference type="SUPFAM" id="SSF53659">
    <property type="entry name" value="Isocitrate/Isopropylmalate dehydrogenase-like"/>
    <property type="match status" value="1"/>
</dbReference>
<dbReference type="PANTHER" id="PTHR43275">
    <property type="entry name" value="D-MALATE DEHYDROGENASE [DECARBOXYLATING]"/>
    <property type="match status" value="1"/>
</dbReference>
<dbReference type="PROSITE" id="PS00470">
    <property type="entry name" value="IDH_IMDH"/>
    <property type="match status" value="1"/>
</dbReference>
<dbReference type="Gene3D" id="3.40.718.10">
    <property type="entry name" value="Isopropylmalate Dehydrogenase"/>
    <property type="match status" value="1"/>
</dbReference>
<feature type="binding site" evidence="12">
    <location>
        <position position="247"/>
    </location>
    <ligand>
        <name>Mg(2+)</name>
        <dbReference type="ChEBI" id="CHEBI:18420"/>
    </ligand>
</feature>
<evidence type="ECO:0000256" key="11">
    <source>
        <dbReference type="ARBA" id="ARBA00023304"/>
    </source>
</evidence>